<evidence type="ECO:0000313" key="2">
    <source>
        <dbReference type="Proteomes" id="UP001153269"/>
    </source>
</evidence>
<evidence type="ECO:0000313" key="1">
    <source>
        <dbReference type="EMBL" id="CAB1412448.1"/>
    </source>
</evidence>
<protein>
    <submittedName>
        <fullName evidence="1">Uncharacterized protein</fullName>
    </submittedName>
</protein>
<keyword evidence="2" id="KW-1185">Reference proteome</keyword>
<sequence>MSRGGVYKFYGLGMKLSLSLVVRARMLRYRRPDGSRQVDGNVISFAGFKANVFPVAYRYARVKRKKWTRRRNDRFTVLGSRGAARRFSFRSDQHKGLTWEWMGASCFLRLGAALTPRFGVAYASGLGLQQHSTGQAHVFNSSSGLAAPSALLLSCSFLHWVLLIVVGNKLEGSGATLIFRSIICDVTTPGNPSCSIIPLCG</sequence>
<dbReference type="AlphaFoldDB" id="A0A9N7TI77"/>
<comment type="caution">
    <text evidence="1">The sequence shown here is derived from an EMBL/GenBank/DDBJ whole genome shotgun (WGS) entry which is preliminary data.</text>
</comment>
<proteinExistence type="predicted"/>
<accession>A0A9N7TI77</accession>
<reference evidence="1" key="1">
    <citation type="submission" date="2020-03" db="EMBL/GenBank/DDBJ databases">
        <authorList>
            <person name="Weist P."/>
        </authorList>
    </citation>
    <scope>NUCLEOTIDE SEQUENCE</scope>
</reference>
<dbReference type="Proteomes" id="UP001153269">
    <property type="component" value="Unassembled WGS sequence"/>
</dbReference>
<gene>
    <name evidence="1" type="ORF">PLEPLA_LOCUS140</name>
</gene>
<name>A0A9N7TI77_PLEPL</name>
<dbReference type="EMBL" id="CADEAL010000002">
    <property type="protein sequence ID" value="CAB1412448.1"/>
    <property type="molecule type" value="Genomic_DNA"/>
</dbReference>
<organism evidence="1 2">
    <name type="scientific">Pleuronectes platessa</name>
    <name type="common">European plaice</name>
    <dbReference type="NCBI Taxonomy" id="8262"/>
    <lineage>
        <taxon>Eukaryota</taxon>
        <taxon>Metazoa</taxon>
        <taxon>Chordata</taxon>
        <taxon>Craniata</taxon>
        <taxon>Vertebrata</taxon>
        <taxon>Euteleostomi</taxon>
        <taxon>Actinopterygii</taxon>
        <taxon>Neopterygii</taxon>
        <taxon>Teleostei</taxon>
        <taxon>Neoteleostei</taxon>
        <taxon>Acanthomorphata</taxon>
        <taxon>Carangaria</taxon>
        <taxon>Pleuronectiformes</taxon>
        <taxon>Pleuronectoidei</taxon>
        <taxon>Pleuronectidae</taxon>
        <taxon>Pleuronectes</taxon>
    </lineage>
</organism>